<proteinExistence type="predicted"/>
<accession>A0A8T0GDE8</accession>
<organism evidence="1 2">
    <name type="scientific">Ceratodon purpureus</name>
    <name type="common">Fire moss</name>
    <name type="synonym">Dicranum purpureum</name>
    <dbReference type="NCBI Taxonomy" id="3225"/>
    <lineage>
        <taxon>Eukaryota</taxon>
        <taxon>Viridiplantae</taxon>
        <taxon>Streptophyta</taxon>
        <taxon>Embryophyta</taxon>
        <taxon>Bryophyta</taxon>
        <taxon>Bryophytina</taxon>
        <taxon>Bryopsida</taxon>
        <taxon>Dicranidae</taxon>
        <taxon>Pseudoditrichales</taxon>
        <taxon>Ditrichaceae</taxon>
        <taxon>Ceratodon</taxon>
    </lineage>
</organism>
<evidence type="ECO:0000313" key="2">
    <source>
        <dbReference type="Proteomes" id="UP000822688"/>
    </source>
</evidence>
<keyword evidence="2" id="KW-1185">Reference proteome</keyword>
<protein>
    <submittedName>
        <fullName evidence="1">Uncharacterized protein</fullName>
    </submittedName>
</protein>
<name>A0A8T0GDE8_CERPU</name>
<comment type="caution">
    <text evidence="1">The sequence shown here is derived from an EMBL/GenBank/DDBJ whole genome shotgun (WGS) entry which is preliminary data.</text>
</comment>
<sequence length="223" mass="23396">MDRDRGILLAWLSLVYIRRNAKNFNDTLKLDLPDLPHLSKLLAKSWVYDWTEDCYQEVVKFGERAGFPISAFLAELGLPGDSFGSCGGHPITLDTTSEELLTSSSEFGSMKAEPGTSLDEATVGAGVEYPCPIMEDEVMAEAESPLVPGVGAGGELIVAPEVLAAFDPSAPFPAPVNPVVITEAGVSRAAASGASVLPMAVYSASEVCCCDNDAGEGPAPDEV</sequence>
<dbReference type="AlphaFoldDB" id="A0A8T0GDE8"/>
<reference evidence="1 2" key="1">
    <citation type="submission" date="2020-06" db="EMBL/GenBank/DDBJ databases">
        <title>WGS assembly of Ceratodon purpureus strain R40.</title>
        <authorList>
            <person name="Carey S.B."/>
            <person name="Jenkins J."/>
            <person name="Shu S."/>
            <person name="Lovell J.T."/>
            <person name="Sreedasyam A."/>
            <person name="Maumus F."/>
            <person name="Tiley G.P."/>
            <person name="Fernandez-Pozo N."/>
            <person name="Barry K."/>
            <person name="Chen C."/>
            <person name="Wang M."/>
            <person name="Lipzen A."/>
            <person name="Daum C."/>
            <person name="Saski C.A."/>
            <person name="Payton A.C."/>
            <person name="Mcbreen J.C."/>
            <person name="Conrad R.E."/>
            <person name="Kollar L.M."/>
            <person name="Olsson S."/>
            <person name="Huttunen S."/>
            <person name="Landis J.B."/>
            <person name="Wickett N.J."/>
            <person name="Johnson M.G."/>
            <person name="Rensing S.A."/>
            <person name="Grimwood J."/>
            <person name="Schmutz J."/>
            <person name="Mcdaniel S.F."/>
        </authorList>
    </citation>
    <scope>NUCLEOTIDE SEQUENCE [LARGE SCALE GENOMIC DNA]</scope>
    <source>
        <strain evidence="1 2">R40</strain>
    </source>
</reference>
<evidence type="ECO:0000313" key="1">
    <source>
        <dbReference type="EMBL" id="KAG0557261.1"/>
    </source>
</evidence>
<dbReference type="EMBL" id="CM026432">
    <property type="protein sequence ID" value="KAG0557261.1"/>
    <property type="molecule type" value="Genomic_DNA"/>
</dbReference>
<dbReference type="Proteomes" id="UP000822688">
    <property type="component" value="Chromosome 11"/>
</dbReference>
<gene>
    <name evidence="1" type="ORF">KC19_11G114700</name>
</gene>